<dbReference type="EMBL" id="BEHT01000001">
    <property type="protein sequence ID" value="GBC97662.1"/>
    <property type="molecule type" value="Genomic_DNA"/>
</dbReference>
<accession>A0A2H5X8Z3</accession>
<keyword evidence="1" id="KW-0963">Cytoplasm</keyword>
<organism evidence="5 6">
    <name type="scientific">Candidatus Fervidibacter japonicus</name>
    <dbReference type="NCBI Taxonomy" id="2035412"/>
    <lineage>
        <taxon>Bacteria</taxon>
        <taxon>Candidatus Fervidibacterota</taxon>
        <taxon>Candidatus Fervidibacter</taxon>
    </lineage>
</organism>
<proteinExistence type="predicted"/>
<dbReference type="GO" id="GO:0051304">
    <property type="term" value="P:chromosome separation"/>
    <property type="evidence" value="ECO:0007669"/>
    <property type="project" value="InterPro"/>
</dbReference>
<dbReference type="GO" id="GO:0051301">
    <property type="term" value="P:cell division"/>
    <property type="evidence" value="ECO:0007669"/>
    <property type="project" value="UniProtKB-KW"/>
</dbReference>
<evidence type="ECO:0000313" key="6">
    <source>
        <dbReference type="Proteomes" id="UP000236173"/>
    </source>
</evidence>
<evidence type="ECO:0000256" key="3">
    <source>
        <dbReference type="ARBA" id="ARBA00022829"/>
    </source>
</evidence>
<evidence type="ECO:0000313" key="5">
    <source>
        <dbReference type="EMBL" id="GBC97662.1"/>
    </source>
</evidence>
<evidence type="ECO:0000256" key="4">
    <source>
        <dbReference type="ARBA" id="ARBA00023306"/>
    </source>
</evidence>
<keyword evidence="2" id="KW-0132">Cell division</keyword>
<comment type="caution">
    <text evidence="5">The sequence shown here is derived from an EMBL/GenBank/DDBJ whole genome shotgun (WGS) entry which is preliminary data.</text>
</comment>
<dbReference type="Proteomes" id="UP000236173">
    <property type="component" value="Unassembled WGS sequence"/>
</dbReference>
<evidence type="ECO:0000256" key="1">
    <source>
        <dbReference type="ARBA" id="ARBA00022490"/>
    </source>
</evidence>
<dbReference type="Pfam" id="PF04079">
    <property type="entry name" value="SMC_ScpB"/>
    <property type="match status" value="1"/>
</dbReference>
<dbReference type="PIRSF" id="PIRSF019345">
    <property type="entry name" value="ScpB"/>
    <property type="match status" value="1"/>
</dbReference>
<dbReference type="InterPro" id="IPR005234">
    <property type="entry name" value="ScpB_csome_segregation"/>
</dbReference>
<keyword evidence="3" id="KW-0159">Chromosome partition</keyword>
<dbReference type="AlphaFoldDB" id="A0A2H5X8Z3"/>
<dbReference type="InterPro" id="IPR036390">
    <property type="entry name" value="WH_DNA-bd_sf"/>
</dbReference>
<evidence type="ECO:0000256" key="2">
    <source>
        <dbReference type="ARBA" id="ARBA00022618"/>
    </source>
</evidence>
<dbReference type="NCBIfam" id="TIGR00281">
    <property type="entry name" value="SMC-Scp complex subunit ScpB"/>
    <property type="match status" value="1"/>
</dbReference>
<dbReference type="InterPro" id="IPR036388">
    <property type="entry name" value="WH-like_DNA-bd_sf"/>
</dbReference>
<dbReference type="PANTHER" id="PTHR34298">
    <property type="entry name" value="SEGREGATION AND CONDENSATION PROTEIN B"/>
    <property type="match status" value="1"/>
</dbReference>
<protein>
    <submittedName>
        <fullName evidence="5">Segregation and condensation protein B</fullName>
    </submittedName>
</protein>
<reference evidence="6" key="1">
    <citation type="submission" date="2017-09" db="EMBL/GenBank/DDBJ databases">
        <title>Metaegenomics of thermophilic ammonia-oxidizing enrichment culture.</title>
        <authorList>
            <person name="Kato S."/>
            <person name="Suzuki K."/>
        </authorList>
    </citation>
    <scope>NUCLEOTIDE SEQUENCE [LARGE SCALE GENOMIC DNA]</scope>
</reference>
<name>A0A2H5X8Z3_9BACT</name>
<dbReference type="Gene3D" id="1.10.10.10">
    <property type="entry name" value="Winged helix-like DNA-binding domain superfamily/Winged helix DNA-binding domain"/>
    <property type="match status" value="2"/>
</dbReference>
<gene>
    <name evidence="5" type="primary">scpB</name>
    <name evidence="5" type="ORF">HRbin17_00151</name>
</gene>
<sequence length="203" mass="22695">MESSSEQRMWWRKALECVLFVATKPLPLDELARVLDAPPDEVLFLLNELAVDYERNSGLAIVEVAGGWRMMTRAEFAPVVARLHPPQRVRLSRGSLEVLAIVAYHQPITRPEIERLRGVDSGAALQSLLEHGLIQVVGHKEVPGRPRLYGTTRRFLELFGLRSLDDLPPLKEWQEKAVALLADDAASTHEQFDVSVKGDNDGA</sequence>
<dbReference type="SUPFAM" id="SSF46785">
    <property type="entry name" value="Winged helix' DNA-binding domain"/>
    <property type="match status" value="2"/>
</dbReference>
<keyword evidence="4" id="KW-0131">Cell cycle</keyword>
<dbReference type="PANTHER" id="PTHR34298:SF2">
    <property type="entry name" value="SEGREGATION AND CONDENSATION PROTEIN B"/>
    <property type="match status" value="1"/>
</dbReference>